<organism evidence="2 3">
    <name type="scientific">Eiseniibacteriota bacterium</name>
    <dbReference type="NCBI Taxonomy" id="2212470"/>
    <lineage>
        <taxon>Bacteria</taxon>
        <taxon>Candidatus Eiseniibacteriota</taxon>
    </lineage>
</organism>
<evidence type="ECO:0000313" key="3">
    <source>
        <dbReference type="Proteomes" id="UP000739538"/>
    </source>
</evidence>
<dbReference type="GO" id="GO:0016740">
    <property type="term" value="F:transferase activity"/>
    <property type="evidence" value="ECO:0007669"/>
    <property type="project" value="UniProtKB-KW"/>
</dbReference>
<dbReference type="PANTHER" id="PTHR48228:SF4">
    <property type="entry name" value="BLR3030 PROTEIN"/>
    <property type="match status" value="1"/>
</dbReference>
<gene>
    <name evidence="2" type="ORF">KDA27_15955</name>
</gene>
<accession>A0A956NE35</accession>
<dbReference type="Gene3D" id="3.40.50.10540">
    <property type="entry name" value="Crotonobetainyl-coa:carnitine coa-transferase, domain 1"/>
    <property type="match status" value="1"/>
</dbReference>
<dbReference type="InterPro" id="IPR003673">
    <property type="entry name" value="CoA-Trfase_fam_III"/>
</dbReference>
<evidence type="ECO:0000256" key="1">
    <source>
        <dbReference type="SAM" id="MobiDB-lite"/>
    </source>
</evidence>
<evidence type="ECO:0000313" key="2">
    <source>
        <dbReference type="EMBL" id="MCA9757299.1"/>
    </source>
</evidence>
<dbReference type="EMBL" id="JAGQHS010000092">
    <property type="protein sequence ID" value="MCA9757299.1"/>
    <property type="molecule type" value="Genomic_DNA"/>
</dbReference>
<reference evidence="2" key="2">
    <citation type="journal article" date="2021" name="Microbiome">
        <title>Successional dynamics and alternative stable states in a saline activated sludge microbial community over 9 years.</title>
        <authorList>
            <person name="Wang Y."/>
            <person name="Ye J."/>
            <person name="Ju F."/>
            <person name="Liu L."/>
            <person name="Boyd J.A."/>
            <person name="Deng Y."/>
            <person name="Parks D.H."/>
            <person name="Jiang X."/>
            <person name="Yin X."/>
            <person name="Woodcroft B.J."/>
            <person name="Tyson G.W."/>
            <person name="Hugenholtz P."/>
            <person name="Polz M.F."/>
            <person name="Zhang T."/>
        </authorList>
    </citation>
    <scope>NUCLEOTIDE SEQUENCE</scope>
    <source>
        <strain evidence="2">HKST-UBA02</strain>
    </source>
</reference>
<dbReference type="PANTHER" id="PTHR48228">
    <property type="entry name" value="SUCCINYL-COA--D-CITRAMALATE COA-TRANSFERASE"/>
    <property type="match status" value="1"/>
</dbReference>
<feature type="region of interest" description="Disordered" evidence="1">
    <location>
        <begin position="210"/>
        <end position="234"/>
    </location>
</feature>
<dbReference type="InterPro" id="IPR023606">
    <property type="entry name" value="CoA-Trfase_III_dom_1_sf"/>
</dbReference>
<dbReference type="Pfam" id="PF02515">
    <property type="entry name" value="CoA_transf_3"/>
    <property type="match status" value="1"/>
</dbReference>
<feature type="region of interest" description="Disordered" evidence="1">
    <location>
        <begin position="478"/>
        <end position="501"/>
    </location>
</feature>
<sequence>MLPPATFQSRIETFWSALGGDPGLLDHLGVIGPRHCLPSPFDVTGLAVGSIGAALLAVLELGSVRARTAVPSASLHSLHASLAFRSEHYLRPIGFEMAALWDPIAGDYECADGFIRLHTNYAHHRDAALRVLGVPAEREAVAEVVRTWEGERLESEIRSGGGCAAVYRSADQWSAHPIGRALSTQLLVERRLLSTRAHVERRLLSTQTPVRMESRAAEGRSVDEANHPRRTVTEGRHALPLSGIRVLDLTRVIAGPVGTRFLAAYGADVLRIDPPGFEEHPVLLLDATAGKRRAFLDLRTTAGKATLAALLEEADVLVHGLRPDALPRLGFDFERLAREFPHLVRIGLSAYGDEAGASNWRGFDSLVQMATGIARRGQEVYATPGPKPLPAQALDYSTGYLAAAATCRALTDRISDGAVTVTKMSLARMAQHLASLGEVGDVNVELPSPTDIEPFLENAETQFGEVWRVRLPGSIDGAEPSLDIPAGPLGVDPPGFPDTLR</sequence>
<dbReference type="Proteomes" id="UP000739538">
    <property type="component" value="Unassembled WGS sequence"/>
</dbReference>
<dbReference type="SUPFAM" id="SSF89796">
    <property type="entry name" value="CoA-transferase family III (CaiB/BaiF)"/>
    <property type="match status" value="2"/>
</dbReference>
<proteinExistence type="predicted"/>
<protein>
    <submittedName>
        <fullName evidence="2">CoA transferase</fullName>
    </submittedName>
</protein>
<feature type="compositionally biased region" description="Basic and acidic residues" evidence="1">
    <location>
        <begin position="212"/>
        <end position="234"/>
    </location>
</feature>
<comment type="caution">
    <text evidence="2">The sequence shown here is derived from an EMBL/GenBank/DDBJ whole genome shotgun (WGS) entry which is preliminary data.</text>
</comment>
<reference evidence="2" key="1">
    <citation type="submission" date="2020-04" db="EMBL/GenBank/DDBJ databases">
        <authorList>
            <person name="Zhang T."/>
        </authorList>
    </citation>
    <scope>NUCLEOTIDE SEQUENCE</scope>
    <source>
        <strain evidence="2">HKST-UBA02</strain>
    </source>
</reference>
<keyword evidence="2" id="KW-0808">Transferase</keyword>
<dbReference type="InterPro" id="IPR050509">
    <property type="entry name" value="CoA-transferase_III"/>
</dbReference>
<name>A0A956NE35_UNCEI</name>
<dbReference type="AlphaFoldDB" id="A0A956NE35"/>